<name>A0A7R9A6U4_9CRUS</name>
<accession>A0A7R9A6U4</accession>
<dbReference type="EMBL" id="LR901631">
    <property type="protein sequence ID" value="CAD7249041.1"/>
    <property type="molecule type" value="Genomic_DNA"/>
</dbReference>
<dbReference type="AlphaFoldDB" id="A0A7R9A6U4"/>
<reference evidence="1" key="1">
    <citation type="submission" date="2020-11" db="EMBL/GenBank/DDBJ databases">
        <authorList>
            <person name="Tran Van P."/>
        </authorList>
    </citation>
    <scope>NUCLEOTIDE SEQUENCE</scope>
</reference>
<evidence type="ECO:0000313" key="1">
    <source>
        <dbReference type="EMBL" id="CAD7249041.1"/>
    </source>
</evidence>
<protein>
    <submittedName>
        <fullName evidence="1">Uncharacterized protein</fullName>
    </submittedName>
</protein>
<evidence type="ECO:0000313" key="2">
    <source>
        <dbReference type="Proteomes" id="UP000677054"/>
    </source>
</evidence>
<keyword evidence="2" id="KW-1185">Reference proteome</keyword>
<dbReference type="Proteomes" id="UP000677054">
    <property type="component" value="Unassembled WGS sequence"/>
</dbReference>
<proteinExistence type="predicted"/>
<dbReference type="EMBL" id="CAJPEV010002114">
    <property type="protein sequence ID" value="CAG0895714.1"/>
    <property type="molecule type" value="Genomic_DNA"/>
</dbReference>
<sequence>MLPNVPYVLVRENPAEYRTWYVTRPRSVVDRRATRVSGRVHQDALPSILGRSWYLKSIRPSPREGVPPFVVKKVSSLAWRETADLVDVVLADRPSSDGPPFLASRVPTCVPWSRIPTVSLWVEDQRFNGHFPASRTQFPVKSFLDPPPSYEDVMKSSLSPC</sequence>
<organism evidence="1">
    <name type="scientific">Darwinula stevensoni</name>
    <dbReference type="NCBI Taxonomy" id="69355"/>
    <lineage>
        <taxon>Eukaryota</taxon>
        <taxon>Metazoa</taxon>
        <taxon>Ecdysozoa</taxon>
        <taxon>Arthropoda</taxon>
        <taxon>Crustacea</taxon>
        <taxon>Oligostraca</taxon>
        <taxon>Ostracoda</taxon>
        <taxon>Podocopa</taxon>
        <taxon>Podocopida</taxon>
        <taxon>Darwinulocopina</taxon>
        <taxon>Darwinuloidea</taxon>
        <taxon>Darwinulidae</taxon>
        <taxon>Darwinula</taxon>
    </lineage>
</organism>
<gene>
    <name evidence="1" type="ORF">DSTB1V02_LOCUS8842</name>
</gene>